<dbReference type="InterPro" id="IPR005119">
    <property type="entry name" value="LysR_subst-bd"/>
</dbReference>
<evidence type="ECO:0000259" key="5">
    <source>
        <dbReference type="PROSITE" id="PS50931"/>
    </source>
</evidence>
<evidence type="ECO:0000256" key="4">
    <source>
        <dbReference type="ARBA" id="ARBA00023163"/>
    </source>
</evidence>
<evidence type="ECO:0000256" key="3">
    <source>
        <dbReference type="ARBA" id="ARBA00023125"/>
    </source>
</evidence>
<dbReference type="AlphaFoldDB" id="A0A1H7S4Y5"/>
<dbReference type="CDD" id="cd08442">
    <property type="entry name" value="PBP2_YofA_SoxR_like"/>
    <property type="match status" value="1"/>
</dbReference>
<evidence type="ECO:0000256" key="2">
    <source>
        <dbReference type="ARBA" id="ARBA00023015"/>
    </source>
</evidence>
<keyword evidence="2" id="KW-0805">Transcription regulation</keyword>
<feature type="domain" description="HTH lysR-type" evidence="5">
    <location>
        <begin position="1"/>
        <end position="58"/>
    </location>
</feature>
<proteinExistence type="inferred from homology"/>
<keyword evidence="4" id="KW-0804">Transcription</keyword>
<dbReference type="Pfam" id="PF03466">
    <property type="entry name" value="LysR_substrate"/>
    <property type="match status" value="1"/>
</dbReference>
<sequence>MDVADLKTFEAVARHGSMNKAASELHTVQSNVTARIRALEEELGLPLFQRHARGVTPTPAGQRMLPFVGRITRLIDEVQAAARDDGAPAGSLVIGGLETTTALRLSPLLTEFARTWPDVRLVVSSGTTARLLQDVVECRLEGAFVAGPIDHPELHQEAVFVEELMLVTSPAVQSLKDLTKIPDLKTIVFQFGCSYRQRLETFLAGKGIVVAKPLEFGSLDAILSCVSAGVGVTLLPKGIVAAVADAGKVAIHRLPKDLARVETLFIRRHDGYVSSALAAFLEMARKVYRAQTPKQKSGDAEAS</sequence>
<dbReference type="GO" id="GO:0003700">
    <property type="term" value="F:DNA-binding transcription factor activity"/>
    <property type="evidence" value="ECO:0007669"/>
    <property type="project" value="InterPro"/>
</dbReference>
<dbReference type="SUPFAM" id="SSF53850">
    <property type="entry name" value="Periplasmic binding protein-like II"/>
    <property type="match status" value="1"/>
</dbReference>
<dbReference type="Proteomes" id="UP000199120">
    <property type="component" value="Unassembled WGS sequence"/>
</dbReference>
<protein>
    <submittedName>
        <fullName evidence="6">DNA-binding transcriptional regulator, LysR family</fullName>
    </submittedName>
</protein>
<dbReference type="Gene3D" id="1.10.10.10">
    <property type="entry name" value="Winged helix-like DNA-binding domain superfamily/Winged helix DNA-binding domain"/>
    <property type="match status" value="1"/>
</dbReference>
<evidence type="ECO:0000313" key="7">
    <source>
        <dbReference type="Proteomes" id="UP000199120"/>
    </source>
</evidence>
<dbReference type="Pfam" id="PF00126">
    <property type="entry name" value="HTH_1"/>
    <property type="match status" value="1"/>
</dbReference>
<dbReference type="InterPro" id="IPR036390">
    <property type="entry name" value="WH_DNA-bd_sf"/>
</dbReference>
<dbReference type="GO" id="GO:0000976">
    <property type="term" value="F:transcription cis-regulatory region binding"/>
    <property type="evidence" value="ECO:0007669"/>
    <property type="project" value="TreeGrafter"/>
</dbReference>
<keyword evidence="3 6" id="KW-0238">DNA-binding</keyword>
<accession>A0A1H7S4Y5</accession>
<reference evidence="7" key="1">
    <citation type="submission" date="2016-10" db="EMBL/GenBank/DDBJ databases">
        <authorList>
            <person name="Varghese N."/>
            <person name="Submissions S."/>
        </authorList>
    </citation>
    <scope>NUCLEOTIDE SEQUENCE [LARGE SCALE GENOMIC DNA]</scope>
    <source>
        <strain evidence="7">LMG 26416</strain>
    </source>
</reference>
<dbReference type="InterPro" id="IPR000847">
    <property type="entry name" value="LysR_HTH_N"/>
</dbReference>
<dbReference type="EMBL" id="FOAJ01000011">
    <property type="protein sequence ID" value="SEL67573.1"/>
    <property type="molecule type" value="Genomic_DNA"/>
</dbReference>
<dbReference type="InterPro" id="IPR036388">
    <property type="entry name" value="WH-like_DNA-bd_sf"/>
</dbReference>
<dbReference type="PRINTS" id="PR00039">
    <property type="entry name" value="HTHLYSR"/>
</dbReference>
<dbReference type="PANTHER" id="PTHR30126">
    <property type="entry name" value="HTH-TYPE TRANSCRIPTIONAL REGULATOR"/>
    <property type="match status" value="1"/>
</dbReference>
<dbReference type="FunFam" id="1.10.10.10:FF:000001">
    <property type="entry name" value="LysR family transcriptional regulator"/>
    <property type="match status" value="1"/>
</dbReference>
<dbReference type="SUPFAM" id="SSF46785">
    <property type="entry name" value="Winged helix' DNA-binding domain"/>
    <property type="match status" value="1"/>
</dbReference>
<organism evidence="6 7">
    <name type="scientific">Paraburkholderia caballeronis</name>
    <dbReference type="NCBI Taxonomy" id="416943"/>
    <lineage>
        <taxon>Bacteria</taxon>
        <taxon>Pseudomonadati</taxon>
        <taxon>Pseudomonadota</taxon>
        <taxon>Betaproteobacteria</taxon>
        <taxon>Burkholderiales</taxon>
        <taxon>Burkholderiaceae</taxon>
        <taxon>Paraburkholderia</taxon>
    </lineage>
</organism>
<dbReference type="OrthoDB" id="464481at2"/>
<dbReference type="STRING" id="416943.SAMN05445871_3478"/>
<comment type="similarity">
    <text evidence="1">Belongs to the LysR transcriptional regulatory family.</text>
</comment>
<evidence type="ECO:0000313" key="6">
    <source>
        <dbReference type="EMBL" id="SEL67573.1"/>
    </source>
</evidence>
<gene>
    <name evidence="6" type="ORF">SAMN05192542_11186</name>
</gene>
<dbReference type="RefSeq" id="WP_090547313.1">
    <property type="nucleotide sequence ID" value="NZ_FNSR01000002.1"/>
</dbReference>
<name>A0A1H7S4Y5_9BURK</name>
<dbReference type="Gene3D" id="3.40.190.290">
    <property type="match status" value="1"/>
</dbReference>
<dbReference type="PANTHER" id="PTHR30126:SF40">
    <property type="entry name" value="HTH-TYPE TRANSCRIPTIONAL REGULATOR GLTR"/>
    <property type="match status" value="1"/>
</dbReference>
<dbReference type="PROSITE" id="PS50931">
    <property type="entry name" value="HTH_LYSR"/>
    <property type="match status" value="1"/>
</dbReference>
<keyword evidence="7" id="KW-1185">Reference proteome</keyword>
<evidence type="ECO:0000256" key="1">
    <source>
        <dbReference type="ARBA" id="ARBA00009437"/>
    </source>
</evidence>